<dbReference type="InterPro" id="IPR000150">
    <property type="entry name" value="Cof"/>
</dbReference>
<evidence type="ECO:0000313" key="2">
    <source>
        <dbReference type="Proteomes" id="UP000826550"/>
    </source>
</evidence>
<dbReference type="InterPro" id="IPR036412">
    <property type="entry name" value="HAD-like_sf"/>
</dbReference>
<reference evidence="1 2" key="1">
    <citation type="submission" date="2020-01" db="EMBL/GenBank/DDBJ databases">
        <title>Vast differences in strain-level diversity in the gut microbiota of two closely related honey bee species.</title>
        <authorList>
            <person name="Ellegaard K.M."/>
            <person name="Suenami S."/>
            <person name="Miyazaki R."/>
            <person name="Engel P."/>
        </authorList>
    </citation>
    <scope>NUCLEOTIDE SEQUENCE [LARGE SCALE GENOMIC DNA]</scope>
    <source>
        <strain evidence="1 2">ESL0416</strain>
    </source>
</reference>
<dbReference type="CDD" id="cd07516">
    <property type="entry name" value="HAD_Pase"/>
    <property type="match status" value="1"/>
</dbReference>
<proteinExistence type="predicted"/>
<dbReference type="NCBIfam" id="TIGR01484">
    <property type="entry name" value="HAD-SF-IIB"/>
    <property type="match status" value="1"/>
</dbReference>
<dbReference type="PROSITE" id="PS01229">
    <property type="entry name" value="COF_2"/>
    <property type="match status" value="1"/>
</dbReference>
<dbReference type="Proteomes" id="UP000826550">
    <property type="component" value="Chromosome"/>
</dbReference>
<dbReference type="RefSeq" id="WP_220220986.1">
    <property type="nucleotide sequence ID" value="NZ_CP048268.1"/>
</dbReference>
<organism evidence="1 2">
    <name type="scientific">Lactobacillus panisapium</name>
    <dbReference type="NCBI Taxonomy" id="2012495"/>
    <lineage>
        <taxon>Bacteria</taxon>
        <taxon>Bacillati</taxon>
        <taxon>Bacillota</taxon>
        <taxon>Bacilli</taxon>
        <taxon>Lactobacillales</taxon>
        <taxon>Lactobacillaceae</taxon>
        <taxon>Lactobacillus</taxon>
    </lineage>
</organism>
<dbReference type="InterPro" id="IPR023214">
    <property type="entry name" value="HAD_sf"/>
</dbReference>
<gene>
    <name evidence="1" type="ORF">GYM71_03875</name>
</gene>
<dbReference type="SFLD" id="SFLDG01140">
    <property type="entry name" value="C2.B:_Phosphomannomutase_and_P"/>
    <property type="match status" value="1"/>
</dbReference>
<name>A0ABX8WAM0_9LACO</name>
<dbReference type="Gene3D" id="3.40.50.1000">
    <property type="entry name" value="HAD superfamily/HAD-like"/>
    <property type="match status" value="1"/>
</dbReference>
<dbReference type="SUPFAM" id="SSF56784">
    <property type="entry name" value="HAD-like"/>
    <property type="match status" value="1"/>
</dbReference>
<accession>A0ABX8WAM0</accession>
<dbReference type="InterPro" id="IPR006379">
    <property type="entry name" value="HAD-SF_hydro_IIB"/>
</dbReference>
<sequence>MIKLVACDLDGTLFNSDLIVSNENIKAIREAQKNGIEFLVATGRSPEQSRKVIENYGLKTGFININGALVYDANNQLQVKHALPNDKAEQVVNILQKHHIYHELVTEDLIYSLDISQRVVNLARSLIALNPGLTFKKAVATSAGSNAMFSMKHVNSFTTLLNDPHFEVMKIIAFDGHGPEAFVDVKKEITALGNVAVTSSSSANIEINDIKAQKGPALLDYAQKKGIKQNEIAAIGDNLNDESMIRDAGTGVAMGNAVYAIKKIAQVKTKTNNENGVAYILKKFISNNAKE</sequence>
<evidence type="ECO:0000313" key="1">
    <source>
        <dbReference type="EMBL" id="QYN52593.1"/>
    </source>
</evidence>
<keyword evidence="2" id="KW-1185">Reference proteome</keyword>
<dbReference type="PANTHER" id="PTHR10000">
    <property type="entry name" value="PHOSPHOSERINE PHOSPHATASE"/>
    <property type="match status" value="1"/>
</dbReference>
<dbReference type="EMBL" id="CP048268">
    <property type="protein sequence ID" value="QYN52593.1"/>
    <property type="molecule type" value="Genomic_DNA"/>
</dbReference>
<protein>
    <submittedName>
        <fullName evidence="1">HAD family phosphatase</fullName>
    </submittedName>
</protein>
<dbReference type="Pfam" id="PF08282">
    <property type="entry name" value="Hydrolase_3"/>
    <property type="match status" value="1"/>
</dbReference>
<dbReference type="Gene3D" id="3.30.1240.10">
    <property type="match status" value="1"/>
</dbReference>
<dbReference type="PANTHER" id="PTHR10000:SF55">
    <property type="entry name" value="5-AMINO-6-(5-PHOSPHO-D-RIBITYLAMINO)URACIL PHOSPHATASE YCSE"/>
    <property type="match status" value="1"/>
</dbReference>
<dbReference type="SFLD" id="SFLDS00003">
    <property type="entry name" value="Haloacid_Dehalogenase"/>
    <property type="match status" value="1"/>
</dbReference>
<dbReference type="NCBIfam" id="TIGR00099">
    <property type="entry name" value="Cof-subfamily"/>
    <property type="match status" value="1"/>
</dbReference>